<accession>A0A6A4SCY0</accession>
<organism evidence="2 3">
    <name type="scientific">Scophthalmus maximus</name>
    <name type="common">Turbot</name>
    <name type="synonym">Psetta maxima</name>
    <dbReference type="NCBI Taxonomy" id="52904"/>
    <lineage>
        <taxon>Eukaryota</taxon>
        <taxon>Metazoa</taxon>
        <taxon>Chordata</taxon>
        <taxon>Craniata</taxon>
        <taxon>Vertebrata</taxon>
        <taxon>Euteleostomi</taxon>
        <taxon>Actinopterygii</taxon>
        <taxon>Neopterygii</taxon>
        <taxon>Teleostei</taxon>
        <taxon>Neoteleostei</taxon>
        <taxon>Acanthomorphata</taxon>
        <taxon>Carangaria</taxon>
        <taxon>Pleuronectiformes</taxon>
        <taxon>Pleuronectoidei</taxon>
        <taxon>Scophthalmidae</taxon>
        <taxon>Scophthalmus</taxon>
    </lineage>
</organism>
<dbReference type="AlphaFoldDB" id="A0A6A4SCY0"/>
<dbReference type="Proteomes" id="UP000438429">
    <property type="component" value="Unassembled WGS sequence"/>
</dbReference>
<evidence type="ECO:0000313" key="3">
    <source>
        <dbReference type="Proteomes" id="UP000438429"/>
    </source>
</evidence>
<evidence type="ECO:0000313" key="2">
    <source>
        <dbReference type="EMBL" id="KAF0032013.1"/>
    </source>
</evidence>
<sequence length="155" mass="17016">MRHKQRVTDLVLTRIFLIPLFSVLLRTLNSGIKNILTVGIENTEQTLTRVSADSSDADSCFFRWSEKGNPSAFSDSTVTNRLFLRTRSSSAFNGSEGGVTWDGDSLHRARSLAERLSGAAPLLDKLSLATSLRSAVGAPQQQQKKEQSGDEEETD</sequence>
<evidence type="ECO:0000256" key="1">
    <source>
        <dbReference type="SAM" id="MobiDB-lite"/>
    </source>
</evidence>
<reference evidence="2 3" key="1">
    <citation type="submission" date="2019-06" db="EMBL/GenBank/DDBJ databases">
        <title>Draft genomes of female and male turbot (Scophthalmus maximus).</title>
        <authorList>
            <person name="Xu H."/>
            <person name="Xu X.-W."/>
            <person name="Shao C."/>
            <person name="Chen S."/>
        </authorList>
    </citation>
    <scope>NUCLEOTIDE SEQUENCE [LARGE SCALE GENOMIC DNA]</scope>
    <source>
        <strain evidence="2">Ysfricsl-2016a</strain>
        <tissue evidence="2">Blood</tissue>
    </source>
</reference>
<comment type="caution">
    <text evidence="2">The sequence shown here is derived from an EMBL/GenBank/DDBJ whole genome shotgun (WGS) entry which is preliminary data.</text>
</comment>
<feature type="region of interest" description="Disordered" evidence="1">
    <location>
        <begin position="133"/>
        <end position="155"/>
    </location>
</feature>
<dbReference type="EMBL" id="VEVO01000014">
    <property type="protein sequence ID" value="KAF0032013.1"/>
    <property type="molecule type" value="Genomic_DNA"/>
</dbReference>
<gene>
    <name evidence="2" type="ORF">F2P81_016568</name>
</gene>
<protein>
    <submittedName>
        <fullName evidence="2">Uncharacterized protein</fullName>
    </submittedName>
</protein>
<name>A0A6A4SCY0_SCOMX</name>
<proteinExistence type="predicted"/>